<dbReference type="Proteomes" id="UP000077002">
    <property type="component" value="Unassembled WGS sequence"/>
</dbReference>
<evidence type="ECO:0000256" key="5">
    <source>
        <dbReference type="ARBA" id="ARBA00023128"/>
    </source>
</evidence>
<dbReference type="PANTHER" id="PTHR48182">
    <property type="entry name" value="PROTEIN SERAC1"/>
    <property type="match status" value="1"/>
</dbReference>
<dbReference type="SUPFAM" id="SSF53474">
    <property type="entry name" value="alpha/beta-Hydrolases"/>
    <property type="match status" value="1"/>
</dbReference>
<dbReference type="Gene3D" id="1.25.40.10">
    <property type="entry name" value="Tetratricopeptide repeat domain"/>
    <property type="match status" value="2"/>
</dbReference>
<keyword evidence="4" id="KW-0256">Endoplasmic reticulum</keyword>
<dbReference type="Gene3D" id="3.40.50.300">
    <property type="entry name" value="P-loop containing nucleotide triphosphate hydrolases"/>
    <property type="match status" value="1"/>
</dbReference>
<evidence type="ECO:0000313" key="8">
    <source>
        <dbReference type="EMBL" id="OAG37170.1"/>
    </source>
</evidence>
<dbReference type="Pfam" id="PF13424">
    <property type="entry name" value="TPR_12"/>
    <property type="match status" value="1"/>
</dbReference>
<dbReference type="InterPro" id="IPR027417">
    <property type="entry name" value="P-loop_NTPase"/>
</dbReference>
<accession>A0A177F0Y6</accession>
<keyword evidence="9" id="KW-1185">Reference proteome</keyword>
<dbReference type="Gene3D" id="3.40.50.1820">
    <property type="entry name" value="alpha/beta hydrolase"/>
    <property type="match status" value="1"/>
</dbReference>
<evidence type="ECO:0008006" key="10">
    <source>
        <dbReference type="Google" id="ProtNLM"/>
    </source>
</evidence>
<dbReference type="GO" id="GO:0016020">
    <property type="term" value="C:membrane"/>
    <property type="evidence" value="ECO:0007669"/>
    <property type="project" value="UniProtKB-SubCell"/>
</dbReference>
<dbReference type="InterPro" id="IPR052374">
    <property type="entry name" value="SERAC1"/>
</dbReference>
<evidence type="ECO:0000256" key="6">
    <source>
        <dbReference type="ARBA" id="ARBA00023136"/>
    </source>
</evidence>
<feature type="region of interest" description="Disordered" evidence="7">
    <location>
        <begin position="279"/>
        <end position="349"/>
    </location>
</feature>
<reference evidence="8 9" key="1">
    <citation type="submission" date="2016-03" db="EMBL/GenBank/DDBJ databases">
        <title>Draft genome sequence of the Fonsecaea monophora CBS 269.37.</title>
        <authorList>
            <person name="Bombassaro A."/>
            <person name="Vinicius W.A."/>
            <person name="De Hoog S."/>
            <person name="Sun J."/>
            <person name="Souza E.M."/>
            <person name="Raittz R.T."/>
            <person name="Costa F."/>
            <person name="Leao A.C."/>
            <person name="Tadra-Sfeir M.Z."/>
            <person name="Baura V."/>
            <person name="Balsanelli E."/>
            <person name="Pedrosa F.O."/>
            <person name="Moreno L.F."/>
            <person name="Steffens M.B."/>
            <person name="Xi L."/>
            <person name="Bocca A.L."/>
            <person name="Felipe M.S."/>
            <person name="Teixeira M."/>
            <person name="Telles Filho F.Q."/>
            <person name="Azevedo C.M."/>
            <person name="Gomes R."/>
            <person name="Vicente V.A."/>
        </authorList>
    </citation>
    <scope>NUCLEOTIDE SEQUENCE [LARGE SCALE GENOMIC DNA]</scope>
    <source>
        <strain evidence="8 9">CBS 269.37</strain>
    </source>
</reference>
<comment type="subcellular location">
    <subcellularLocation>
        <location evidence="2">Endoplasmic reticulum</location>
    </subcellularLocation>
    <subcellularLocation>
        <location evidence="3">Membrane</location>
    </subcellularLocation>
    <subcellularLocation>
        <location evidence="1">Mitochondrion</location>
    </subcellularLocation>
</comment>
<dbReference type="GO" id="GO:0005739">
    <property type="term" value="C:mitochondrion"/>
    <property type="evidence" value="ECO:0007669"/>
    <property type="project" value="UniProtKB-SubCell"/>
</dbReference>
<dbReference type="InterPro" id="IPR011990">
    <property type="entry name" value="TPR-like_helical_dom_sf"/>
</dbReference>
<comment type="caution">
    <text evidence="8">The sequence shown here is derived from an EMBL/GenBank/DDBJ whole genome shotgun (WGS) entry which is preliminary data.</text>
</comment>
<keyword evidence="5" id="KW-0496">Mitochondrion</keyword>
<evidence type="ECO:0000256" key="2">
    <source>
        <dbReference type="ARBA" id="ARBA00004240"/>
    </source>
</evidence>
<dbReference type="InterPro" id="IPR029058">
    <property type="entry name" value="AB_hydrolase_fold"/>
</dbReference>
<gene>
    <name evidence="8" type="ORF">AYO21_08588</name>
</gene>
<dbReference type="GO" id="GO:0005783">
    <property type="term" value="C:endoplasmic reticulum"/>
    <property type="evidence" value="ECO:0007669"/>
    <property type="project" value="UniProtKB-SubCell"/>
</dbReference>
<evidence type="ECO:0000256" key="7">
    <source>
        <dbReference type="SAM" id="MobiDB-lite"/>
    </source>
</evidence>
<evidence type="ECO:0000256" key="3">
    <source>
        <dbReference type="ARBA" id="ARBA00004370"/>
    </source>
</evidence>
<name>A0A177F0Y6_9EURO</name>
<dbReference type="GeneID" id="34603731"/>
<keyword evidence="6" id="KW-0472">Membrane</keyword>
<evidence type="ECO:0000313" key="9">
    <source>
        <dbReference type="Proteomes" id="UP000077002"/>
    </source>
</evidence>
<sequence>MSILTLHHPRIEGDEPGESSAEVDVVAVHGLYESAYDTWTEQANRQLWLRDMLPYSVQNTRVLAYSYPSQKLISPEEPGSLKFLSCATNLIAELYADRWYDKGTERPIIFVCHGFGGLLVRRALIHSANISSRETEHLRSTYLSTHAILFFGTPHQGLDESFLLYLQRTSPRSNLFFLNSLRKDSSFLADLADQFAPLRKRFRIYHFYEQNPSVVGDKETFIVSENSAAPGWDDAYRCGISATHSRMVKFIGWNSPGCRTTLSTLMQCRSEAPSCIHSRWHSEHKQRRAESEKQASKEFDDSRDEPSPTLRACGSTKHRQYHVPHSSSSHFVGRRGQSKEARQRLSPVEGASTWRKPKILVVCGLGGSGKTQFALRFAEETRSQYWGTFWVDATSPETLENGFSSLGMTAGKGLSSSSAIHWLSTCLRPWLLILDNADDPDVELWHYFPAGGNGHIMITTRNPGANIYSTEGCIKLGRMDPEEATVLLLQSAYPAPDVRSQDPTNRCLADAIAKRLGYLAIALIHAGATIRRNIYTFETYLYYYLNHRWVLLSAQNVHSASYSDTITTWEIPFQRIAKRNSIEHKDAVDLMHLFTFLHFESIPEQIFRRSWHNLSSAITTSNGCPQFLRANVPGDEEARVRFRRGVRVLYDHSLIDHDPDKEICSVHPVVHRWAQERLPRSAQLEWLNHTITVLAFCIPRHLEASGRRFRQALLPHIDACLRELKNRLGLLPDTISRATEIERFASVYVENGRWKQARNWQESIFAFRRKKLGRWDEDTFRVQKSLAETKWNLFEIKDAILIQREILTSRWLLRPSLIYWISWPPWKPDHLEYCLALNDLTETLWLAGQREWSKYVGERAVRGLTKRLGTEDPQTLKALFNLARTYLHLGDQQLSQRLLVKVLVKRKRLFGMDHPDTLMTRNELGMSLCARTAQDEQSRHRQLAIAERLVTNVLTTRRCILGEEHAYTLWSVNDLSKVFCERQRGAEAAGLLEAILEVVSRTLGDTHVGMIMTRSNLARAYVLCERWKEAESLLKSLLKVIPLDHPDSVNVRSGLVHVQIRRRNLAEAEAGCLELFDMMKDKRFKEILAPGNPRALKIYEQMLEIYRLQNRLAELQALSVKVPAAKVSSPRARFDMLPIQKILRRESELDRLC</sequence>
<dbReference type="PANTHER" id="PTHR48182:SF2">
    <property type="entry name" value="PROTEIN SERAC1"/>
    <property type="match status" value="1"/>
</dbReference>
<feature type="compositionally biased region" description="Basic and acidic residues" evidence="7">
    <location>
        <begin position="280"/>
        <end position="306"/>
    </location>
</feature>
<dbReference type="OrthoDB" id="5086500at2759"/>
<evidence type="ECO:0000256" key="1">
    <source>
        <dbReference type="ARBA" id="ARBA00004173"/>
    </source>
</evidence>
<evidence type="ECO:0000256" key="4">
    <source>
        <dbReference type="ARBA" id="ARBA00022824"/>
    </source>
</evidence>
<dbReference type="RefSeq" id="XP_022509122.1">
    <property type="nucleotide sequence ID" value="XM_022658531.1"/>
</dbReference>
<dbReference type="SUPFAM" id="SSF48452">
    <property type="entry name" value="TPR-like"/>
    <property type="match status" value="2"/>
</dbReference>
<protein>
    <recommendedName>
        <fullName evidence="10">NB-ARC domain-containing protein</fullName>
    </recommendedName>
</protein>
<dbReference type="Pfam" id="PF13374">
    <property type="entry name" value="TPR_10"/>
    <property type="match status" value="1"/>
</dbReference>
<dbReference type="EMBL" id="LVKK01000076">
    <property type="protein sequence ID" value="OAG37170.1"/>
    <property type="molecule type" value="Genomic_DNA"/>
</dbReference>
<dbReference type="SUPFAM" id="SSF52540">
    <property type="entry name" value="P-loop containing nucleoside triphosphate hydrolases"/>
    <property type="match status" value="1"/>
</dbReference>
<dbReference type="AlphaFoldDB" id="A0A177F0Y6"/>
<proteinExistence type="predicted"/>
<organism evidence="8 9">
    <name type="scientific">Fonsecaea monophora</name>
    <dbReference type="NCBI Taxonomy" id="254056"/>
    <lineage>
        <taxon>Eukaryota</taxon>
        <taxon>Fungi</taxon>
        <taxon>Dikarya</taxon>
        <taxon>Ascomycota</taxon>
        <taxon>Pezizomycotina</taxon>
        <taxon>Eurotiomycetes</taxon>
        <taxon>Chaetothyriomycetidae</taxon>
        <taxon>Chaetothyriales</taxon>
        <taxon>Herpotrichiellaceae</taxon>
        <taxon>Fonsecaea</taxon>
    </lineage>
</organism>